<dbReference type="OrthoDB" id="9775903at2"/>
<keyword evidence="5 6" id="KW-0472">Membrane</keyword>
<feature type="transmembrane region" description="Helical" evidence="6">
    <location>
        <begin position="36"/>
        <end position="60"/>
    </location>
</feature>
<evidence type="ECO:0000256" key="2">
    <source>
        <dbReference type="ARBA" id="ARBA00022475"/>
    </source>
</evidence>
<dbReference type="PIRSF" id="PIRSF035875">
    <property type="entry name" value="RNase_BN"/>
    <property type="match status" value="1"/>
</dbReference>
<feature type="transmembrane region" description="Helical" evidence="6">
    <location>
        <begin position="95"/>
        <end position="114"/>
    </location>
</feature>
<dbReference type="InterPro" id="IPR017039">
    <property type="entry name" value="Virul_fac_BrkB"/>
</dbReference>
<evidence type="ECO:0000256" key="3">
    <source>
        <dbReference type="ARBA" id="ARBA00022692"/>
    </source>
</evidence>
<dbReference type="Proteomes" id="UP000051673">
    <property type="component" value="Unassembled WGS sequence"/>
</dbReference>
<comment type="subcellular location">
    <subcellularLocation>
        <location evidence="1">Cell membrane</location>
        <topology evidence="1">Multi-pass membrane protein</topology>
    </subcellularLocation>
</comment>
<evidence type="ECO:0000313" key="7">
    <source>
        <dbReference type="EMBL" id="KRN75958.1"/>
    </source>
</evidence>
<evidence type="ECO:0000256" key="6">
    <source>
        <dbReference type="SAM" id="Phobius"/>
    </source>
</evidence>
<keyword evidence="2" id="KW-1003">Cell membrane</keyword>
<keyword evidence="4 6" id="KW-1133">Transmembrane helix</keyword>
<gene>
    <name evidence="7" type="ORF">IV67_GL001007</name>
</gene>
<evidence type="ECO:0000256" key="5">
    <source>
        <dbReference type="ARBA" id="ARBA00023136"/>
    </source>
</evidence>
<keyword evidence="3 6" id="KW-0812">Transmembrane</keyword>
<feature type="transmembrane region" description="Helical" evidence="6">
    <location>
        <begin position="251"/>
        <end position="273"/>
    </location>
</feature>
<feature type="transmembrane region" description="Helical" evidence="6">
    <location>
        <begin position="182"/>
        <end position="200"/>
    </location>
</feature>
<evidence type="ECO:0000256" key="4">
    <source>
        <dbReference type="ARBA" id="ARBA00022989"/>
    </source>
</evidence>
<evidence type="ECO:0000256" key="1">
    <source>
        <dbReference type="ARBA" id="ARBA00004651"/>
    </source>
</evidence>
<name>A0A0R2JJ91_9LACO</name>
<sequence length="287" mass="31999">MKEWVQKLKTVADNWNIPQLMDYWKRGNATMVGPTIAYYTIVSLVPLIMAVGSIVSLLGIDRMEIHDFLKMQMPAGVADIVIPIVDSVLNGGYGTLSISVLVAIWSASSILSTIRKAFTDIYESRHDENTILTRIISFVWMLVLLTAAGAVIIANYLLPAIVNMLPSAPGINVIQHIVSQSWIYSFIALVVLMVLFNFLIPAEKMHWKPVIIGSLIEIVLIFLLNSLFGIYTKFGLKSASFYQSLGSLLILLIYLNLIAMIMVATQVLIAWITSLFEKKGWFKTNEA</sequence>
<dbReference type="Pfam" id="PF03631">
    <property type="entry name" value="Virul_fac_BrkB"/>
    <property type="match status" value="1"/>
</dbReference>
<dbReference type="PANTHER" id="PTHR30213:SF0">
    <property type="entry name" value="UPF0761 MEMBRANE PROTEIN YIHY"/>
    <property type="match status" value="1"/>
</dbReference>
<keyword evidence="8" id="KW-1185">Reference proteome</keyword>
<dbReference type="EMBL" id="JQCD01000031">
    <property type="protein sequence ID" value="KRN75958.1"/>
    <property type="molecule type" value="Genomic_DNA"/>
</dbReference>
<dbReference type="PANTHER" id="PTHR30213">
    <property type="entry name" value="INNER MEMBRANE PROTEIN YHJD"/>
    <property type="match status" value="1"/>
</dbReference>
<dbReference type="RefSeq" id="WP_057788757.1">
    <property type="nucleotide sequence ID" value="NZ_JQCD01000031.1"/>
</dbReference>
<accession>A0A0R2JJ91</accession>
<feature type="transmembrane region" description="Helical" evidence="6">
    <location>
        <begin position="212"/>
        <end position="231"/>
    </location>
</feature>
<protein>
    <submittedName>
        <fullName evidence="7">Integral membrane protein</fullName>
    </submittedName>
</protein>
<proteinExistence type="predicted"/>
<dbReference type="GO" id="GO:0005886">
    <property type="term" value="C:plasma membrane"/>
    <property type="evidence" value="ECO:0007669"/>
    <property type="project" value="UniProtKB-SubCell"/>
</dbReference>
<evidence type="ECO:0000313" key="8">
    <source>
        <dbReference type="Proteomes" id="UP000051673"/>
    </source>
</evidence>
<comment type="caution">
    <text evidence="7">The sequence shown here is derived from an EMBL/GenBank/DDBJ whole genome shotgun (WGS) entry which is preliminary data.</text>
</comment>
<dbReference type="PATRIC" id="fig|1620.3.peg.1022"/>
<reference evidence="7 8" key="1">
    <citation type="journal article" date="2015" name="Genome Announc.">
        <title>Expanding the biotechnology potential of lactobacilli through comparative genomics of 213 strains and associated genera.</title>
        <authorList>
            <person name="Sun Z."/>
            <person name="Harris H.M."/>
            <person name="McCann A."/>
            <person name="Guo C."/>
            <person name="Argimon S."/>
            <person name="Zhang W."/>
            <person name="Yang X."/>
            <person name="Jeffery I.B."/>
            <person name="Cooney J.C."/>
            <person name="Kagawa T.F."/>
            <person name="Liu W."/>
            <person name="Song Y."/>
            <person name="Salvetti E."/>
            <person name="Wrobel A."/>
            <person name="Rasinkangas P."/>
            <person name="Parkhill J."/>
            <person name="Rea M.C."/>
            <person name="O'Sullivan O."/>
            <person name="Ritari J."/>
            <person name="Douillard F.P."/>
            <person name="Paul Ross R."/>
            <person name="Yang R."/>
            <person name="Briner A.E."/>
            <person name="Felis G.E."/>
            <person name="de Vos W.M."/>
            <person name="Barrangou R."/>
            <person name="Klaenhammer T.R."/>
            <person name="Caufield P.W."/>
            <person name="Cui Y."/>
            <person name="Zhang H."/>
            <person name="O'Toole P.W."/>
        </authorList>
    </citation>
    <scope>NUCLEOTIDE SEQUENCE [LARGE SCALE GENOMIC DNA]</scope>
    <source>
        <strain evidence="7 8">DSM 20014</strain>
    </source>
</reference>
<dbReference type="STRING" id="1620.IV67_GL001007"/>
<dbReference type="AlphaFoldDB" id="A0A0R2JJ91"/>
<feature type="transmembrane region" description="Helical" evidence="6">
    <location>
        <begin position="135"/>
        <end position="162"/>
    </location>
</feature>
<organism evidence="7 8">
    <name type="scientific">Weissella minor</name>
    <dbReference type="NCBI Taxonomy" id="1620"/>
    <lineage>
        <taxon>Bacteria</taxon>
        <taxon>Bacillati</taxon>
        <taxon>Bacillota</taxon>
        <taxon>Bacilli</taxon>
        <taxon>Lactobacillales</taxon>
        <taxon>Lactobacillaceae</taxon>
        <taxon>Weissella</taxon>
    </lineage>
</organism>